<feature type="domain" description="HTH cro/C1-type" evidence="2">
    <location>
        <begin position="94"/>
        <end position="166"/>
    </location>
</feature>
<dbReference type="Gene3D" id="1.10.260.40">
    <property type="entry name" value="lambda repressor-like DNA-binding domains"/>
    <property type="match status" value="1"/>
</dbReference>
<dbReference type="InterPro" id="IPR001387">
    <property type="entry name" value="Cro/C1-type_HTH"/>
</dbReference>
<accession>A0AA41QFI5</accession>
<comment type="caution">
    <text evidence="3">The sequence shown here is derived from an EMBL/GenBank/DDBJ whole genome shotgun (WGS) entry which is preliminary data.</text>
</comment>
<dbReference type="AlphaFoldDB" id="A0AA41QFI5"/>
<protein>
    <submittedName>
        <fullName evidence="3">Helix-turn-helix domain-containing protein</fullName>
    </submittedName>
</protein>
<reference evidence="3" key="1">
    <citation type="submission" date="2022-01" db="EMBL/GenBank/DDBJ databases">
        <title>Antribacter sp. nov., isolated from Guizhou of China.</title>
        <authorList>
            <person name="Chengliang C."/>
            <person name="Ya Z."/>
        </authorList>
    </citation>
    <scope>NUCLEOTIDE SEQUENCE</scope>
    <source>
        <strain evidence="3">KLBMP 9083</strain>
    </source>
</reference>
<dbReference type="Gene3D" id="3.30.450.180">
    <property type="match status" value="1"/>
</dbReference>
<gene>
    <name evidence="3" type="ORF">L1785_12055</name>
</gene>
<dbReference type="InterPro" id="IPR041413">
    <property type="entry name" value="MLTR_LBD"/>
</dbReference>
<keyword evidence="4" id="KW-1185">Reference proteome</keyword>
<dbReference type="PANTHER" id="PTHR35010:SF2">
    <property type="entry name" value="BLL4672 PROTEIN"/>
    <property type="match status" value="1"/>
</dbReference>
<dbReference type="PANTHER" id="PTHR35010">
    <property type="entry name" value="BLL4672 PROTEIN-RELATED"/>
    <property type="match status" value="1"/>
</dbReference>
<organism evidence="3 4">
    <name type="scientific">Antribacter soli</name>
    <dbReference type="NCBI Taxonomy" id="2910976"/>
    <lineage>
        <taxon>Bacteria</taxon>
        <taxon>Bacillati</taxon>
        <taxon>Actinomycetota</taxon>
        <taxon>Actinomycetes</taxon>
        <taxon>Micrococcales</taxon>
        <taxon>Promicromonosporaceae</taxon>
        <taxon>Antribacter</taxon>
    </lineage>
</organism>
<dbReference type="CDD" id="cd00093">
    <property type="entry name" value="HTH_XRE"/>
    <property type="match status" value="1"/>
</dbReference>
<dbReference type="InterPro" id="IPR010982">
    <property type="entry name" value="Lambda_DNA-bd_dom_sf"/>
</dbReference>
<name>A0AA41QFI5_9MICO</name>
<sequence>MSFDDTGFSFLGWLATSEGAGECDGRRRVREPGLGHRRGRVVESVMVLASAKRGGKPTPLPATPVDPEDTRPRRDRLRENGAVVETRWKELGDFLKARRAELRPEQLGLDVADSQRRVPGLRRSEVARIAAISTEYYTRLEQGRLPASAPVLADLARVMRMNDDHRAYLFELAGKVLDAPKVAPRQTLQAPLQRMLDDLATTPAFVIGRRTEILGWNRLGAALITDFAAIPERERYFIRLLFTDPRMRRLYADWSEVVQLAIAQLRMVSARYPDDPQLAAIVRELSDRDADFTTFWTSHDVASRGTGSKRLLHPIVGELILDWEALSSASDPDQQIIIWTAAPGSRSHDRLRELAAYARERHDDTR</sequence>
<dbReference type="Proteomes" id="UP001165405">
    <property type="component" value="Unassembled WGS sequence"/>
</dbReference>
<dbReference type="SUPFAM" id="SSF47413">
    <property type="entry name" value="lambda repressor-like DNA-binding domains"/>
    <property type="match status" value="1"/>
</dbReference>
<dbReference type="SMART" id="SM00530">
    <property type="entry name" value="HTH_XRE"/>
    <property type="match status" value="1"/>
</dbReference>
<evidence type="ECO:0000313" key="4">
    <source>
        <dbReference type="Proteomes" id="UP001165405"/>
    </source>
</evidence>
<dbReference type="GO" id="GO:0003677">
    <property type="term" value="F:DNA binding"/>
    <property type="evidence" value="ECO:0007669"/>
    <property type="project" value="InterPro"/>
</dbReference>
<feature type="region of interest" description="Disordered" evidence="1">
    <location>
        <begin position="51"/>
        <end position="74"/>
    </location>
</feature>
<evidence type="ECO:0000313" key="3">
    <source>
        <dbReference type="EMBL" id="MCF4121716.1"/>
    </source>
</evidence>
<dbReference type="EMBL" id="JAKGSG010000034">
    <property type="protein sequence ID" value="MCF4121716.1"/>
    <property type="molecule type" value="Genomic_DNA"/>
</dbReference>
<proteinExistence type="predicted"/>
<evidence type="ECO:0000259" key="2">
    <source>
        <dbReference type="SMART" id="SM00530"/>
    </source>
</evidence>
<evidence type="ECO:0000256" key="1">
    <source>
        <dbReference type="SAM" id="MobiDB-lite"/>
    </source>
</evidence>
<dbReference type="Pfam" id="PF17765">
    <property type="entry name" value="MLTR_LBD"/>
    <property type="match status" value="1"/>
</dbReference>
<dbReference type="Pfam" id="PF13560">
    <property type="entry name" value="HTH_31"/>
    <property type="match status" value="1"/>
</dbReference>
<dbReference type="RefSeq" id="WP_236089513.1">
    <property type="nucleotide sequence ID" value="NZ_JAKGSG010000034.1"/>
</dbReference>